<sequence length="134" mass="14889">MAKMTPEMIQTIEKQNPVPIATASADSIPNVAFVGFLKVVNEDTIMVADNFFNKTKQNLQENNKVAFVVYDGYTKRSYQIKGTAEVKTSGPEYDEMVEWVNSLMPDMPKKAAVMIHVDEVFDSQPGPKAGSKII</sequence>
<reference evidence="2 3" key="1">
    <citation type="submission" date="2018-08" db="EMBL/GenBank/DDBJ databases">
        <title>The metabolism and importance of syntrophic acetate oxidation coupled to methane or sulfide production in haloalkaline environments.</title>
        <authorList>
            <person name="Timmers P.H.A."/>
            <person name="Vavourakis C.D."/>
            <person name="Sorokin D.Y."/>
            <person name="Sinninghe Damste J.S."/>
            <person name="Muyzer G."/>
            <person name="Stams A.J.M."/>
            <person name="Plugge C.M."/>
        </authorList>
    </citation>
    <scope>NUCLEOTIDE SEQUENCE [LARGE SCALE GENOMIC DNA]</scope>
    <source>
        <strain evidence="2">MSAO_Arc3</strain>
    </source>
</reference>
<evidence type="ECO:0000313" key="2">
    <source>
        <dbReference type="EMBL" id="RQD79863.1"/>
    </source>
</evidence>
<evidence type="ECO:0000259" key="1">
    <source>
        <dbReference type="Pfam" id="PF01243"/>
    </source>
</evidence>
<name>A0A424YLK4_9EURY</name>
<dbReference type="InterPro" id="IPR012349">
    <property type="entry name" value="Split_barrel_FMN-bd"/>
</dbReference>
<dbReference type="InterPro" id="IPR011576">
    <property type="entry name" value="Pyridox_Oxase_N"/>
</dbReference>
<dbReference type="EMBL" id="QZAB01000592">
    <property type="protein sequence ID" value="RQD79863.1"/>
    <property type="molecule type" value="Genomic_DNA"/>
</dbReference>
<dbReference type="AlphaFoldDB" id="A0A424YLK4"/>
<dbReference type="Pfam" id="PF01243">
    <property type="entry name" value="PNPOx_N"/>
    <property type="match status" value="1"/>
</dbReference>
<feature type="domain" description="Pyridoxamine 5'-phosphate oxidase N-terminal" evidence="1">
    <location>
        <begin position="4"/>
        <end position="121"/>
    </location>
</feature>
<dbReference type="Proteomes" id="UP000284763">
    <property type="component" value="Unassembled WGS sequence"/>
</dbReference>
<dbReference type="Gene3D" id="2.30.110.10">
    <property type="entry name" value="Electron Transport, Fmn-binding Protein, Chain A"/>
    <property type="match status" value="1"/>
</dbReference>
<evidence type="ECO:0000313" key="3">
    <source>
        <dbReference type="Proteomes" id="UP000284763"/>
    </source>
</evidence>
<protein>
    <submittedName>
        <fullName evidence="2">Pyridoxamine 5'-phosphate oxidase</fullName>
    </submittedName>
</protein>
<dbReference type="PANTHER" id="PTHR40660:SF1">
    <property type="entry name" value="5'-PHOSPHATE OXIDASE PUTATIVE DOMAIN-CONTAINING PROTEIN-RELATED"/>
    <property type="match status" value="1"/>
</dbReference>
<gene>
    <name evidence="2" type="ORF">D5R95_09290</name>
</gene>
<dbReference type="RefSeq" id="WP_259134030.1">
    <property type="nucleotide sequence ID" value="NZ_JANUCS010000004.1"/>
</dbReference>
<dbReference type="PANTHER" id="PTHR40660">
    <property type="entry name" value="5'-PHOSPHATE OXIDASE PUTATIVE DOMAIN-CONTAINING PROTEIN-RELATED"/>
    <property type="match status" value="1"/>
</dbReference>
<dbReference type="SUPFAM" id="SSF50475">
    <property type="entry name" value="FMN-binding split barrel"/>
    <property type="match status" value="1"/>
</dbReference>
<accession>A0A424YLK4</accession>
<comment type="caution">
    <text evidence="2">The sequence shown here is derived from an EMBL/GenBank/DDBJ whole genome shotgun (WGS) entry which is preliminary data.</text>
</comment>
<organism evidence="2 3">
    <name type="scientific">Methanosalsum natronophilum</name>
    <dbReference type="NCBI Taxonomy" id="768733"/>
    <lineage>
        <taxon>Archaea</taxon>
        <taxon>Methanobacteriati</taxon>
        <taxon>Methanobacteriota</taxon>
        <taxon>Stenosarchaea group</taxon>
        <taxon>Methanomicrobia</taxon>
        <taxon>Methanosarcinales</taxon>
        <taxon>Methanosarcinaceae</taxon>
        <taxon>Methanosalsum</taxon>
    </lineage>
</organism>
<proteinExistence type="predicted"/>